<evidence type="ECO:0000313" key="3">
    <source>
        <dbReference type="EMBL" id="SET41139.1"/>
    </source>
</evidence>
<dbReference type="EMBL" id="FOHK01000007">
    <property type="protein sequence ID" value="SET41139.1"/>
    <property type="molecule type" value="Genomic_DNA"/>
</dbReference>
<comment type="function">
    <text evidence="1">Required for ubiquinone (coenzyme Q) biosynthesis. Binds hydrophobic ubiquinone biosynthetic intermediates via its SCP2 domain and is essential for the stability of the Ubi complex. May constitute a docking platform where Ubi enzymes assemble and access their SCP2-bound polyprenyl substrates.</text>
</comment>
<dbReference type="GO" id="GO:0006744">
    <property type="term" value="P:ubiquinone biosynthetic process"/>
    <property type="evidence" value="ECO:0007669"/>
    <property type="project" value="UniProtKB-UniRule"/>
</dbReference>
<dbReference type="Proteomes" id="UP000199308">
    <property type="component" value="Unassembled WGS sequence"/>
</dbReference>
<evidence type="ECO:0000259" key="2">
    <source>
        <dbReference type="Pfam" id="PF02036"/>
    </source>
</evidence>
<comment type="pathway">
    <text evidence="1">Cofactor biosynthesis; ubiquinone biosynthesis.</text>
</comment>
<dbReference type="UniPathway" id="UPA00232"/>
<proteinExistence type="inferred from homology"/>
<sequence length="206" mass="22799">MFVQGITLLIEKAIAKVLVMNTAGYPFAQLKGKQLGLAFNELEQCFLLSFSENDVSVHAVDATQFAQTDCAVKTSISGLSELKQGAQITDLIKSEQIVVTGDIKIAQQLTSEIDKLNIDWQSEVAKHIGDVAMYKLWRGNKFIAQKIGFFGKTVAADASEYLLHEQKLVVSSSELTAFNEQVDYTVKLLQDIEQRIVAIDQKIKGQ</sequence>
<dbReference type="HAMAP" id="MF_02215">
    <property type="entry name" value="UbiJ"/>
    <property type="match status" value="1"/>
</dbReference>
<dbReference type="InterPro" id="IPR038989">
    <property type="entry name" value="UbiJ"/>
</dbReference>
<protein>
    <recommendedName>
        <fullName evidence="1">Ubiquinone biosynthesis accessory factor UbiJ</fullName>
    </recommendedName>
</protein>
<name>A0A1I0E8E2_THASX</name>
<dbReference type="InterPro" id="IPR003033">
    <property type="entry name" value="SCP2_sterol-bd_dom"/>
</dbReference>
<keyword evidence="1" id="KW-0963">Cytoplasm</keyword>
<accession>A0A1I0E8E2</accession>
<evidence type="ECO:0000256" key="1">
    <source>
        <dbReference type="HAMAP-Rule" id="MF_02215"/>
    </source>
</evidence>
<dbReference type="Pfam" id="PF02036">
    <property type="entry name" value="SCP2"/>
    <property type="match status" value="1"/>
</dbReference>
<keyword evidence="4" id="KW-1185">Reference proteome</keyword>
<dbReference type="PANTHER" id="PTHR38693:SF1">
    <property type="entry name" value="UBIQUINONE BIOSYNTHESIS ACCESSORY FACTOR UBIJ"/>
    <property type="match status" value="1"/>
</dbReference>
<comment type="similarity">
    <text evidence="1">Belongs to the UbiJ family.</text>
</comment>
<dbReference type="GO" id="GO:0005737">
    <property type="term" value="C:cytoplasm"/>
    <property type="evidence" value="ECO:0007669"/>
    <property type="project" value="UniProtKB-SubCell"/>
</dbReference>
<comment type="subcellular location">
    <subcellularLocation>
        <location evidence="1">Cytoplasm</location>
    </subcellularLocation>
</comment>
<organism evidence="3 4">
    <name type="scientific">Thalassotalea agarivorans</name>
    <name type="common">Thalassomonas agarivorans</name>
    <dbReference type="NCBI Taxonomy" id="349064"/>
    <lineage>
        <taxon>Bacteria</taxon>
        <taxon>Pseudomonadati</taxon>
        <taxon>Pseudomonadota</taxon>
        <taxon>Gammaproteobacteria</taxon>
        <taxon>Alteromonadales</taxon>
        <taxon>Colwelliaceae</taxon>
        <taxon>Thalassotalea</taxon>
    </lineage>
</organism>
<keyword evidence="3" id="KW-0830">Ubiquinone</keyword>
<keyword evidence="1" id="KW-0831">Ubiquinone biosynthesis</keyword>
<dbReference type="AlphaFoldDB" id="A0A1I0E8E2"/>
<gene>
    <name evidence="1" type="primary">ubiJ</name>
    <name evidence="3" type="ORF">SAMN05660429_01762</name>
</gene>
<dbReference type="STRING" id="349064.SAMN05660429_01762"/>
<feature type="domain" description="SCP2" evidence="2">
    <location>
        <begin position="28"/>
        <end position="110"/>
    </location>
</feature>
<dbReference type="PANTHER" id="PTHR38693">
    <property type="entry name" value="UBIQUINONE BIOSYNTHESIS PROTEIN UBIJ"/>
    <property type="match status" value="1"/>
</dbReference>
<evidence type="ECO:0000313" key="4">
    <source>
        <dbReference type="Proteomes" id="UP000199308"/>
    </source>
</evidence>
<reference evidence="3 4" key="1">
    <citation type="submission" date="2016-10" db="EMBL/GenBank/DDBJ databases">
        <authorList>
            <person name="de Groot N.N."/>
        </authorList>
    </citation>
    <scope>NUCLEOTIDE SEQUENCE [LARGE SCALE GENOMIC DNA]</scope>
    <source>
        <strain evidence="3 4">DSM 19706</strain>
    </source>
</reference>